<protein>
    <submittedName>
        <fullName evidence="1">Uncharacterized protein</fullName>
    </submittedName>
</protein>
<evidence type="ECO:0000313" key="1">
    <source>
        <dbReference type="EMBL" id="SIT33996.1"/>
    </source>
</evidence>
<accession>A0A173MLW6</accession>
<dbReference type="STRING" id="477680.SAMN05421788_11459"/>
<dbReference type="KEGG" id="fln:FLA_4518"/>
<evidence type="ECO:0000313" key="2">
    <source>
        <dbReference type="Proteomes" id="UP000186917"/>
    </source>
</evidence>
<sequence>MKKVLFVLALGAFAACGSGENKENTADSTPKVDSPVVVAPVTPDTTVKAADTTAPVVADTTKK</sequence>
<gene>
    <name evidence="1" type="ORF">SAMN05421788_11459</name>
</gene>
<dbReference type="AlphaFoldDB" id="A0A173MLW6"/>
<dbReference type="PROSITE" id="PS51257">
    <property type="entry name" value="PROKAR_LIPOPROTEIN"/>
    <property type="match status" value="1"/>
</dbReference>
<name>A0A173MLW6_9BACT</name>
<dbReference type="RefSeq" id="WP_076382509.1">
    <property type="nucleotide sequence ID" value="NZ_AP017422.1"/>
</dbReference>
<keyword evidence="2" id="KW-1185">Reference proteome</keyword>
<proteinExistence type="predicted"/>
<reference evidence="2" key="1">
    <citation type="submission" date="2017-01" db="EMBL/GenBank/DDBJ databases">
        <authorList>
            <person name="Varghese N."/>
            <person name="Submissions S."/>
        </authorList>
    </citation>
    <scope>NUCLEOTIDE SEQUENCE [LARGE SCALE GENOMIC DNA]</scope>
    <source>
        <strain evidence="2">DSM 21054</strain>
    </source>
</reference>
<organism evidence="1 2">
    <name type="scientific">Filimonas lacunae</name>
    <dbReference type="NCBI Taxonomy" id="477680"/>
    <lineage>
        <taxon>Bacteria</taxon>
        <taxon>Pseudomonadati</taxon>
        <taxon>Bacteroidota</taxon>
        <taxon>Chitinophagia</taxon>
        <taxon>Chitinophagales</taxon>
        <taxon>Chitinophagaceae</taxon>
        <taxon>Filimonas</taxon>
    </lineage>
</organism>
<dbReference type="Proteomes" id="UP000186917">
    <property type="component" value="Unassembled WGS sequence"/>
</dbReference>
<dbReference type="EMBL" id="FTOR01000014">
    <property type="protein sequence ID" value="SIT33996.1"/>
    <property type="molecule type" value="Genomic_DNA"/>
</dbReference>